<dbReference type="AlphaFoldDB" id="A0A8A4TFJ8"/>
<evidence type="ECO:0000313" key="2">
    <source>
        <dbReference type="Proteomes" id="UP000663929"/>
    </source>
</evidence>
<sequence length="323" mass="37975">MKMLNRNHRAIYKIKGIHFIGILFVSFFGCSRSDTEFVRCVGFRVDQNSTTQIVERIQYKEEKYFFSPEGKKVFSKYKRSRYELVSGDKSTHMSFLNQEYPCVFIPFDNSKLWIAVRFEKTHNFKLEYNPDPEKPVEIMIFKPLDGILKKIKIETESPLFPRGSQTLWYFDKKNNEVKKLSVDGNGKLKIETSKTNERDKYTKAINIERDFLSSTSFFNLDDVINSENQIEHEQEMRSGRIWYSGEEGHILLDKTSPQIGKEVSRFLFFEKSNSKKCSNEIDTQIILPFLITKDQNRIWYLESISNRFGETNSLKSVPLGECM</sequence>
<evidence type="ECO:0008006" key="3">
    <source>
        <dbReference type="Google" id="ProtNLM"/>
    </source>
</evidence>
<name>A0A8A4TFJ8_SULCO</name>
<dbReference type="PROSITE" id="PS51257">
    <property type="entry name" value="PROKAR_LIPOPROTEIN"/>
    <property type="match status" value="1"/>
</dbReference>
<reference evidence="1" key="1">
    <citation type="submission" date="2021-03" db="EMBL/GenBank/DDBJ databases">
        <title>Acanthopleuribacteraceae sp. M133.</title>
        <authorList>
            <person name="Wang G."/>
        </authorList>
    </citation>
    <scope>NUCLEOTIDE SEQUENCE</scope>
    <source>
        <strain evidence="1">M133</strain>
    </source>
</reference>
<gene>
    <name evidence="1" type="ORF">J3U87_22235</name>
</gene>
<dbReference type="Proteomes" id="UP000663929">
    <property type="component" value="Chromosome"/>
</dbReference>
<dbReference type="RefSeq" id="WP_237377962.1">
    <property type="nucleotide sequence ID" value="NZ_CP071793.1"/>
</dbReference>
<proteinExistence type="predicted"/>
<dbReference type="KEGG" id="scor:J3U87_22235"/>
<accession>A0A8A4TFJ8</accession>
<keyword evidence="2" id="KW-1185">Reference proteome</keyword>
<organism evidence="1 2">
    <name type="scientific">Sulfidibacter corallicola</name>
    <dbReference type="NCBI Taxonomy" id="2818388"/>
    <lineage>
        <taxon>Bacteria</taxon>
        <taxon>Pseudomonadati</taxon>
        <taxon>Acidobacteriota</taxon>
        <taxon>Holophagae</taxon>
        <taxon>Acanthopleuribacterales</taxon>
        <taxon>Acanthopleuribacteraceae</taxon>
        <taxon>Sulfidibacter</taxon>
    </lineage>
</organism>
<evidence type="ECO:0000313" key="1">
    <source>
        <dbReference type="EMBL" id="QTD48307.1"/>
    </source>
</evidence>
<protein>
    <recommendedName>
        <fullName evidence="3">Lipoprotein</fullName>
    </recommendedName>
</protein>
<dbReference type="EMBL" id="CP071793">
    <property type="protein sequence ID" value="QTD48307.1"/>
    <property type="molecule type" value="Genomic_DNA"/>
</dbReference>